<gene>
    <name evidence="2" type="ORF">LY89DRAFT_676582</name>
</gene>
<evidence type="ECO:0000313" key="2">
    <source>
        <dbReference type="EMBL" id="KUJ08669.1"/>
    </source>
</evidence>
<dbReference type="Proteomes" id="UP000070700">
    <property type="component" value="Unassembled WGS sequence"/>
</dbReference>
<sequence>MGGAQSTVGVGAGMAVGTGTSLVSDYLLKPVVEPVVKGALKFLGLERRWGPPNIKRDSISEAKHIWSYEMDHDFYILLIVGCAIFFGVGCALACRGRKRRVERDSLLPLFEEMAEKDIGREECSMEDHSSELSATNFFALSQTPVPA</sequence>
<keyword evidence="1" id="KW-1133">Transmembrane helix</keyword>
<dbReference type="KEGG" id="psco:LY89DRAFT_676582"/>
<name>A0A132B9J3_MOLSC</name>
<accession>A0A132B9J3</accession>
<keyword evidence="3" id="KW-1185">Reference proteome</keyword>
<keyword evidence="1" id="KW-0472">Membrane</keyword>
<dbReference type="GeneID" id="28823331"/>
<dbReference type="RefSeq" id="XP_018063024.1">
    <property type="nucleotide sequence ID" value="XM_018213605.1"/>
</dbReference>
<evidence type="ECO:0000256" key="1">
    <source>
        <dbReference type="SAM" id="Phobius"/>
    </source>
</evidence>
<dbReference type="InParanoid" id="A0A132B9J3"/>
<proteinExistence type="predicted"/>
<dbReference type="EMBL" id="KQ947434">
    <property type="protein sequence ID" value="KUJ08669.1"/>
    <property type="molecule type" value="Genomic_DNA"/>
</dbReference>
<feature type="transmembrane region" description="Helical" evidence="1">
    <location>
        <begin position="74"/>
        <end position="94"/>
    </location>
</feature>
<organism evidence="2 3">
    <name type="scientific">Mollisia scopiformis</name>
    <name type="common">Conifer needle endophyte fungus</name>
    <name type="synonym">Phialocephala scopiformis</name>
    <dbReference type="NCBI Taxonomy" id="149040"/>
    <lineage>
        <taxon>Eukaryota</taxon>
        <taxon>Fungi</taxon>
        <taxon>Dikarya</taxon>
        <taxon>Ascomycota</taxon>
        <taxon>Pezizomycotina</taxon>
        <taxon>Leotiomycetes</taxon>
        <taxon>Helotiales</taxon>
        <taxon>Mollisiaceae</taxon>
        <taxon>Mollisia</taxon>
    </lineage>
</organism>
<keyword evidence="1" id="KW-0812">Transmembrane</keyword>
<reference evidence="2 3" key="1">
    <citation type="submission" date="2015-10" db="EMBL/GenBank/DDBJ databases">
        <title>Full genome of DAOMC 229536 Phialocephala scopiformis, a fungal endophyte of spruce producing the potent anti-insectan compound rugulosin.</title>
        <authorList>
            <consortium name="DOE Joint Genome Institute"/>
            <person name="Walker A.K."/>
            <person name="Frasz S.L."/>
            <person name="Seifert K.A."/>
            <person name="Miller J.D."/>
            <person name="Mondo S.J."/>
            <person name="Labutti K."/>
            <person name="Lipzen A."/>
            <person name="Dockter R."/>
            <person name="Kennedy M."/>
            <person name="Grigoriev I.V."/>
            <person name="Spatafora J.W."/>
        </authorList>
    </citation>
    <scope>NUCLEOTIDE SEQUENCE [LARGE SCALE GENOMIC DNA]</scope>
    <source>
        <strain evidence="2 3">CBS 120377</strain>
    </source>
</reference>
<dbReference type="AlphaFoldDB" id="A0A132B9J3"/>
<protein>
    <submittedName>
        <fullName evidence="2">Uncharacterized protein</fullName>
    </submittedName>
</protein>
<evidence type="ECO:0000313" key="3">
    <source>
        <dbReference type="Proteomes" id="UP000070700"/>
    </source>
</evidence>